<reference evidence="2" key="1">
    <citation type="submission" date="2016-10" db="EMBL/GenBank/DDBJ databases">
        <title>Sequence of Gallionella enrichment culture.</title>
        <authorList>
            <person name="Poehlein A."/>
            <person name="Muehling M."/>
            <person name="Daniel R."/>
        </authorList>
    </citation>
    <scope>NUCLEOTIDE SEQUENCE</scope>
</reference>
<dbReference type="PANTHER" id="PTHR39081">
    <property type="entry name" value="MUT7-C DOMAIN-CONTAINING PROTEIN"/>
    <property type="match status" value="1"/>
</dbReference>
<dbReference type="AlphaFoldDB" id="A0A1J5REC7"/>
<comment type="caution">
    <text evidence="2">The sequence shown here is derived from an EMBL/GenBank/DDBJ whole genome shotgun (WGS) entry which is preliminary data.</text>
</comment>
<evidence type="ECO:0000259" key="1">
    <source>
        <dbReference type="Pfam" id="PF01927"/>
    </source>
</evidence>
<dbReference type="Pfam" id="PF01927">
    <property type="entry name" value="Mut7-C"/>
    <property type="match status" value="1"/>
</dbReference>
<feature type="domain" description="Mut7-C RNAse" evidence="1">
    <location>
        <begin position="5"/>
        <end position="149"/>
    </location>
</feature>
<evidence type="ECO:0000313" key="2">
    <source>
        <dbReference type="EMBL" id="OIQ94454.1"/>
    </source>
</evidence>
<accession>A0A1J5REC7</accession>
<dbReference type="EMBL" id="MLJW01000186">
    <property type="protein sequence ID" value="OIQ94454.1"/>
    <property type="molecule type" value="Genomic_DNA"/>
</dbReference>
<organism evidence="2">
    <name type="scientific">mine drainage metagenome</name>
    <dbReference type="NCBI Taxonomy" id="410659"/>
    <lineage>
        <taxon>unclassified sequences</taxon>
        <taxon>metagenomes</taxon>
        <taxon>ecological metagenomes</taxon>
    </lineage>
</organism>
<proteinExistence type="predicted"/>
<protein>
    <recommendedName>
        <fullName evidence="1">Mut7-C RNAse domain-containing protein</fullName>
    </recommendedName>
</protein>
<name>A0A1J5REC7_9ZZZZ</name>
<dbReference type="PANTHER" id="PTHR39081:SF1">
    <property type="entry name" value="MUT7-C RNASE DOMAIN-CONTAINING PROTEIN"/>
    <property type="match status" value="1"/>
</dbReference>
<sequence length="156" mass="17943">METLPRFLCDEMLGRLCRYLRAAGYDTLFANNGHQDRDLLQQCHEEGRYFLTQDRLVREHKAAHDIALILPQVDIDQLAAVLGARFQLDWLSHAFTRCLVDNTLLLTADAAAAAKVPEDAIRPDEPLRVCPLCGRVYWRGSHYKRMHARLARWQAT</sequence>
<gene>
    <name evidence="2" type="ORF">GALL_236020</name>
</gene>
<dbReference type="InterPro" id="IPR002782">
    <property type="entry name" value="Mut7-C_RNAse_dom"/>
</dbReference>